<dbReference type="PROSITE" id="PS00498">
    <property type="entry name" value="TYROSINASE_2"/>
    <property type="match status" value="1"/>
</dbReference>
<dbReference type="PANTHER" id="PTHR11474:SF126">
    <property type="entry name" value="TYROSINASE-LIKE PROTEIN TYR-1-RELATED"/>
    <property type="match status" value="1"/>
</dbReference>
<accession>A0A8H7I266</accession>
<evidence type="ECO:0000256" key="2">
    <source>
        <dbReference type="ARBA" id="ARBA00023008"/>
    </source>
</evidence>
<feature type="domain" description="Tyrosinase copper-binding" evidence="4">
    <location>
        <begin position="240"/>
        <end position="251"/>
    </location>
</feature>
<comment type="caution">
    <text evidence="5">The sequence shown here is derived from an EMBL/GenBank/DDBJ whole genome shotgun (WGS) entry which is preliminary data.</text>
</comment>
<dbReference type="Proteomes" id="UP000614334">
    <property type="component" value="Unassembled WGS sequence"/>
</dbReference>
<feature type="chain" id="PRO_5034730792" evidence="3">
    <location>
        <begin position="25"/>
        <end position="317"/>
    </location>
</feature>
<dbReference type="PANTHER" id="PTHR11474">
    <property type="entry name" value="TYROSINASE FAMILY MEMBER"/>
    <property type="match status" value="1"/>
</dbReference>
<protein>
    <submittedName>
        <fullName evidence="5">Common central domain of tyrosinase</fullName>
    </submittedName>
</protein>
<sequence>MFLATRHNLFLWTGLFIALPGVLLAPTKGPKCTKPAIRREWRTLPPSQQDAFHKAVKCLQTKPSRIQSGGVSKTLYDDYTYIHLQLEPLIHQVAALYPWHRYFNSLREKDMQACGYTQPHPYWDWTRDAASASAFRNASIFDPIHGFGSHSAPEGNTTVVCVDNGPYAGFQLNVPEPHCLGRGFTVTDEMVGNWTSSTVNQILEYPDFVNFWNTSESKATSQPYPLCYRGDVFEKYSPNDPIFFLHHAQFDRLWTLWQGRNATRLSDYQGNTIQNTTVFNATLQDTLDFMGLGDNRSVESVMDTLSNGLCYKYDDDE</sequence>
<dbReference type="Gene3D" id="1.10.1280.10">
    <property type="entry name" value="Di-copper center containing domain from catechol oxidase"/>
    <property type="match status" value="1"/>
</dbReference>
<feature type="signal peptide" evidence="3">
    <location>
        <begin position="1"/>
        <end position="24"/>
    </location>
</feature>
<dbReference type="InterPro" id="IPR008922">
    <property type="entry name" value="Di-copper_centre_dom_sf"/>
</dbReference>
<evidence type="ECO:0000256" key="1">
    <source>
        <dbReference type="ARBA" id="ARBA00022723"/>
    </source>
</evidence>
<dbReference type="GO" id="GO:0016491">
    <property type="term" value="F:oxidoreductase activity"/>
    <property type="evidence" value="ECO:0007669"/>
    <property type="project" value="InterPro"/>
</dbReference>
<dbReference type="SUPFAM" id="SSF48056">
    <property type="entry name" value="Di-copper centre-containing domain"/>
    <property type="match status" value="1"/>
</dbReference>
<keyword evidence="1" id="KW-0479">Metal-binding</keyword>
<proteinExistence type="predicted"/>
<keyword evidence="3" id="KW-0732">Signal</keyword>
<keyword evidence="2" id="KW-0186">Copper</keyword>
<dbReference type="EMBL" id="JACYCF010000029">
    <property type="protein sequence ID" value="KAF8749264.1"/>
    <property type="molecule type" value="Genomic_DNA"/>
</dbReference>
<reference evidence="5" key="1">
    <citation type="submission" date="2020-09" db="EMBL/GenBank/DDBJ databases">
        <title>Comparative genome analyses of four rice-infecting Rhizoctonia solani isolates reveal extensive enrichment of homogalacturonan modification genes.</title>
        <authorList>
            <person name="Lee D.-Y."/>
            <person name="Jeon J."/>
            <person name="Kim K.-T."/>
            <person name="Cheong K."/>
            <person name="Song H."/>
            <person name="Choi G."/>
            <person name="Ko J."/>
            <person name="Opiyo S.O."/>
            <person name="Zuo S."/>
            <person name="Madhav S."/>
            <person name="Lee Y.-H."/>
            <person name="Wang G.-L."/>
        </authorList>
    </citation>
    <scope>NUCLEOTIDE SEQUENCE</scope>
    <source>
        <strain evidence="5">AG1-IA B2</strain>
    </source>
</reference>
<dbReference type="PRINTS" id="PR00092">
    <property type="entry name" value="TYROSINASE"/>
</dbReference>
<organism evidence="5 6">
    <name type="scientific">Rhizoctonia solani</name>
    <dbReference type="NCBI Taxonomy" id="456999"/>
    <lineage>
        <taxon>Eukaryota</taxon>
        <taxon>Fungi</taxon>
        <taxon>Dikarya</taxon>
        <taxon>Basidiomycota</taxon>
        <taxon>Agaricomycotina</taxon>
        <taxon>Agaricomycetes</taxon>
        <taxon>Cantharellales</taxon>
        <taxon>Ceratobasidiaceae</taxon>
        <taxon>Rhizoctonia</taxon>
    </lineage>
</organism>
<dbReference type="InterPro" id="IPR002227">
    <property type="entry name" value="Tyrosinase_Cu-bd"/>
</dbReference>
<dbReference type="GO" id="GO:0046872">
    <property type="term" value="F:metal ion binding"/>
    <property type="evidence" value="ECO:0007669"/>
    <property type="project" value="UniProtKB-KW"/>
</dbReference>
<evidence type="ECO:0000259" key="4">
    <source>
        <dbReference type="PROSITE" id="PS00498"/>
    </source>
</evidence>
<evidence type="ECO:0000313" key="6">
    <source>
        <dbReference type="Proteomes" id="UP000614334"/>
    </source>
</evidence>
<dbReference type="Pfam" id="PF00264">
    <property type="entry name" value="Tyrosinase"/>
    <property type="match status" value="1"/>
</dbReference>
<evidence type="ECO:0000256" key="3">
    <source>
        <dbReference type="SAM" id="SignalP"/>
    </source>
</evidence>
<dbReference type="AlphaFoldDB" id="A0A8H7I266"/>
<evidence type="ECO:0000313" key="5">
    <source>
        <dbReference type="EMBL" id="KAF8749264.1"/>
    </source>
</evidence>
<name>A0A8H7I266_9AGAM</name>
<dbReference type="InterPro" id="IPR050316">
    <property type="entry name" value="Tyrosinase/Hemocyanin"/>
</dbReference>
<gene>
    <name evidence="5" type="ORF">RHS01_10230</name>
</gene>